<accession>A0A5D0CNC7</accession>
<keyword evidence="3" id="KW-1185">Reference proteome</keyword>
<organism evidence="2 3">
    <name type="scientific">Paenibacillus faecis</name>
    <dbReference type="NCBI Taxonomy" id="862114"/>
    <lineage>
        <taxon>Bacteria</taxon>
        <taxon>Bacillati</taxon>
        <taxon>Bacillota</taxon>
        <taxon>Bacilli</taxon>
        <taxon>Bacillales</taxon>
        <taxon>Paenibacillaceae</taxon>
        <taxon>Paenibacillus</taxon>
    </lineage>
</organism>
<name>A0A5D0CNC7_9BACL</name>
<dbReference type="OrthoDB" id="2641386at2"/>
<dbReference type="AlphaFoldDB" id="A0A5D0CNC7"/>
<keyword evidence="1" id="KW-0812">Transmembrane</keyword>
<keyword evidence="1" id="KW-0472">Membrane</keyword>
<evidence type="ECO:0000256" key="1">
    <source>
        <dbReference type="SAM" id="Phobius"/>
    </source>
</evidence>
<sequence>MKRGLKWFIWITLAAILGGIVLNFYLNYFTIAYALIGVLILVFSGWGAVVKSKNDVNSHMDQMRRNSSQIDDIERFTR</sequence>
<evidence type="ECO:0000313" key="2">
    <source>
        <dbReference type="EMBL" id="TYA10157.1"/>
    </source>
</evidence>
<feature type="transmembrane region" description="Helical" evidence="1">
    <location>
        <begin position="31"/>
        <end position="50"/>
    </location>
</feature>
<proteinExistence type="predicted"/>
<gene>
    <name evidence="2" type="ORF">FRY98_26565</name>
</gene>
<dbReference type="Proteomes" id="UP000325218">
    <property type="component" value="Unassembled WGS sequence"/>
</dbReference>
<keyword evidence="1" id="KW-1133">Transmembrane helix</keyword>
<protein>
    <submittedName>
        <fullName evidence="2">Uncharacterized protein</fullName>
    </submittedName>
</protein>
<reference evidence="2 3" key="1">
    <citation type="submission" date="2019-08" db="EMBL/GenBank/DDBJ databases">
        <title>Genome sequencing of Paenibacillus faecis DSM 23593(T).</title>
        <authorList>
            <person name="Kook J.-K."/>
            <person name="Park S.-N."/>
            <person name="Lim Y.K."/>
        </authorList>
    </citation>
    <scope>NUCLEOTIDE SEQUENCE [LARGE SCALE GENOMIC DNA]</scope>
    <source>
        <strain evidence="2 3">DSM 23593</strain>
    </source>
</reference>
<evidence type="ECO:0000313" key="3">
    <source>
        <dbReference type="Proteomes" id="UP000325218"/>
    </source>
</evidence>
<feature type="transmembrane region" description="Helical" evidence="1">
    <location>
        <begin position="7"/>
        <end position="25"/>
    </location>
</feature>
<comment type="caution">
    <text evidence="2">The sequence shown here is derived from an EMBL/GenBank/DDBJ whole genome shotgun (WGS) entry which is preliminary data.</text>
</comment>
<dbReference type="EMBL" id="VSDO01000006">
    <property type="protein sequence ID" value="TYA10157.1"/>
    <property type="molecule type" value="Genomic_DNA"/>
</dbReference>